<reference evidence="8" key="1">
    <citation type="journal article" date="2018" name="Virulence">
        <title>Coexistence of two novel resistance plasmids, blaKPC-2-carrying p14057A and tetA(A) -carrying p14057B, in Pseudomonas aeruginosa.</title>
        <authorList>
            <person name="Shi L."/>
            <person name="Liang Q."/>
            <person name="Feng J."/>
            <person name="Zhan Z."/>
            <person name="Zhao Y."/>
            <person name="Yang W."/>
            <person name="Yang H."/>
            <person name="Chen Y."/>
            <person name="Huang M."/>
            <person name="Tong Y."/>
            <person name="Li X."/>
            <person name="Yin Z."/>
            <person name="Wang J."/>
            <person name="Zhou D."/>
        </authorList>
    </citation>
    <scope>NUCLEOTIDE SEQUENCE</scope>
    <source>
        <plasmid evidence="8">p14057B</plasmid>
    </source>
</reference>
<keyword evidence="5" id="KW-0472">Membrane</keyword>
<dbReference type="Gene3D" id="1.25.40.10">
    <property type="entry name" value="Tetratricopeptide repeat domain"/>
    <property type="match status" value="1"/>
</dbReference>
<dbReference type="InterPro" id="IPR011990">
    <property type="entry name" value="TPR-like_helical_dom_sf"/>
</dbReference>
<evidence type="ECO:0000256" key="3">
    <source>
        <dbReference type="ARBA" id="ARBA00022748"/>
    </source>
</evidence>
<dbReference type="AlphaFoldDB" id="A0A218MAR9"/>
<evidence type="ECO:0000313" key="8">
    <source>
        <dbReference type="EMBL" id="ASD54097.1"/>
    </source>
</evidence>
<evidence type="ECO:0000256" key="5">
    <source>
        <dbReference type="SAM" id="Phobius"/>
    </source>
</evidence>
<protein>
    <submittedName>
        <fullName evidence="8">Cytochrome c-type bio</fullName>
    </submittedName>
</protein>
<keyword evidence="4" id="KW-0802">TPR repeat</keyword>
<geneLocation type="plasmid" evidence="8">
    <name>p14057B</name>
</geneLocation>
<dbReference type="InterPro" id="IPR051263">
    <property type="entry name" value="C-type_cytochrome_biogenesis"/>
</dbReference>
<feature type="domain" description="Cytochrome c-type biogenesis protein H Ig-like" evidence="6">
    <location>
        <begin position="325"/>
        <end position="430"/>
    </location>
</feature>
<feature type="transmembrane region" description="Helical" evidence="5">
    <location>
        <begin position="35"/>
        <end position="57"/>
    </location>
</feature>
<feature type="domain" description="Cytochrome c-type biogenesis protein H TPR" evidence="7">
    <location>
        <begin position="174"/>
        <end position="287"/>
    </location>
</feature>
<gene>
    <name evidence="8" type="primary">ccmI</name>
</gene>
<dbReference type="GO" id="GO:0005886">
    <property type="term" value="C:plasma membrane"/>
    <property type="evidence" value="ECO:0007669"/>
    <property type="project" value="TreeGrafter"/>
</dbReference>
<dbReference type="InterPro" id="IPR056413">
    <property type="entry name" value="TPR_CcmH_CycH"/>
</dbReference>
<name>A0A218MAR9_PSEAI</name>
<organism evidence="8">
    <name type="scientific">Pseudomonas aeruginosa</name>
    <dbReference type="NCBI Taxonomy" id="287"/>
    <lineage>
        <taxon>Bacteria</taxon>
        <taxon>Pseudomonadati</taxon>
        <taxon>Pseudomonadota</taxon>
        <taxon>Gammaproteobacteria</taxon>
        <taxon>Pseudomonadales</taxon>
        <taxon>Pseudomonadaceae</taxon>
        <taxon>Pseudomonas</taxon>
    </lineage>
</organism>
<dbReference type="InterPro" id="IPR056412">
    <property type="entry name" value="Ig_CycH"/>
</dbReference>
<evidence type="ECO:0000256" key="2">
    <source>
        <dbReference type="ARBA" id="ARBA00022737"/>
    </source>
</evidence>
<dbReference type="GO" id="GO:0030313">
    <property type="term" value="C:cell envelope"/>
    <property type="evidence" value="ECO:0007669"/>
    <property type="project" value="UniProtKB-SubCell"/>
</dbReference>
<sequence length="434" mass="47547">MHVIVVGMAMMLRCFLTKSVNGSSSYWVKNLMIDFWLWVGLLLLVALSFVLIPVLFVRRAQSEEDRTAFYVALYQERLAELQLQQGDGVMSPAQKNSARSEADRELLADTEGAGLERFSTTGKPLPVFVAFLIPALGLALYLHFGASDKVELVREFAQPPGSLAQMNDRLERAVNAQPESAENAYNLAQNYMAQGRPDDAARMFERTVSLAGRRPELLGEWAKALYFSNNKMWSPPIKALTDEALNGNPGELQSLSLIGLAAFEEHRYQDALKYWHHALAEMGSDHPSHAALVQAIGKARNGLSADEKNNNLTINHVAGLPPTPLKVRVDISPEIFEKVALDDSVFVFVQTLSGSKVPLATIRLKVSSLPAEVEFSGADAIVTSNTLSQTAAIQVTARVSRGGKSRSGEWLGRSSTTLNSKSARLKLTINLPDI</sequence>
<dbReference type="Pfam" id="PF23914">
    <property type="entry name" value="TPR_CcmH_CycH"/>
    <property type="match status" value="1"/>
</dbReference>
<dbReference type="Pfam" id="PF23892">
    <property type="entry name" value="Ig_CycH"/>
    <property type="match status" value="1"/>
</dbReference>
<feature type="transmembrane region" description="Helical" evidence="5">
    <location>
        <begin position="125"/>
        <end position="144"/>
    </location>
</feature>
<dbReference type="EMBL" id="KY296096">
    <property type="protein sequence ID" value="ASD54097.1"/>
    <property type="molecule type" value="Genomic_DNA"/>
</dbReference>
<evidence type="ECO:0000259" key="6">
    <source>
        <dbReference type="Pfam" id="PF23892"/>
    </source>
</evidence>
<evidence type="ECO:0000256" key="4">
    <source>
        <dbReference type="ARBA" id="ARBA00022803"/>
    </source>
</evidence>
<dbReference type="PANTHER" id="PTHR47870:SF4">
    <property type="entry name" value="CYTOCHROME C-TYPE BIOGENESIS PROTEIN CYCH"/>
    <property type="match status" value="1"/>
</dbReference>
<keyword evidence="3" id="KW-0201">Cytochrome c-type biogenesis</keyword>
<keyword evidence="8" id="KW-0614">Plasmid</keyword>
<keyword evidence="5" id="KW-0812">Transmembrane</keyword>
<dbReference type="NCBIfam" id="TIGR03142">
    <property type="entry name" value="cytochro_ccmI"/>
    <property type="match status" value="1"/>
</dbReference>
<evidence type="ECO:0000256" key="1">
    <source>
        <dbReference type="ARBA" id="ARBA00004196"/>
    </source>
</evidence>
<comment type="subcellular location">
    <subcellularLocation>
        <location evidence="1">Cell envelope</location>
    </subcellularLocation>
</comment>
<dbReference type="SUPFAM" id="SSF48452">
    <property type="entry name" value="TPR-like"/>
    <property type="match status" value="1"/>
</dbReference>
<dbReference type="InterPro" id="IPR017560">
    <property type="entry name" value="Cyt_c_biogenesis_CcmI"/>
</dbReference>
<keyword evidence="5" id="KW-1133">Transmembrane helix</keyword>
<dbReference type="GO" id="GO:0017004">
    <property type="term" value="P:cytochrome complex assembly"/>
    <property type="evidence" value="ECO:0007669"/>
    <property type="project" value="UniProtKB-KW"/>
</dbReference>
<keyword evidence="2" id="KW-0677">Repeat</keyword>
<proteinExistence type="predicted"/>
<dbReference type="PANTHER" id="PTHR47870">
    <property type="entry name" value="CYTOCHROME C-TYPE BIOGENESIS PROTEIN CCMH"/>
    <property type="match status" value="1"/>
</dbReference>
<evidence type="ECO:0000259" key="7">
    <source>
        <dbReference type="Pfam" id="PF23914"/>
    </source>
</evidence>
<accession>A0A218MAR9</accession>